<evidence type="ECO:0000313" key="3">
    <source>
        <dbReference type="Proteomes" id="UP000249065"/>
    </source>
</evidence>
<sequence length="192" mass="22186">MPHFTPRRDWAPLSDAEWAALLPHLRDAALPGRPLADPRGRMDAILHMAVADLPWRLLPERFGKPDTVGRHFRRLTHAGLWLRLLEALADRRCPPALRAIEYWLCRAARRAMRLLQMRGLVLARRLGLYTALPMVPWMMPDPDLSEWLFRRIWRAIADIPRRWPPPGFLRVAGKVLATVGGRPVWSKRFAPP</sequence>
<dbReference type="AlphaFoldDB" id="A0A327M9C8"/>
<protein>
    <submittedName>
        <fullName evidence="2">Transposase</fullName>
    </submittedName>
</protein>
<comment type="caution">
    <text evidence="2">The sequence shown here is derived from an EMBL/GenBank/DDBJ whole genome shotgun (WGS) entry which is preliminary data.</text>
</comment>
<dbReference type="InterPro" id="IPR025161">
    <property type="entry name" value="IS402-like_dom"/>
</dbReference>
<gene>
    <name evidence="2" type="ORF">DOO78_11005</name>
</gene>
<accession>A0A327M9C8</accession>
<dbReference type="RefSeq" id="WP_111469809.1">
    <property type="nucleotide sequence ID" value="NZ_QLIX01000006.1"/>
</dbReference>
<organism evidence="2 3">
    <name type="scientific">Roseicella frigidaeris</name>
    <dbReference type="NCBI Taxonomy" id="2230885"/>
    <lineage>
        <taxon>Bacteria</taxon>
        <taxon>Pseudomonadati</taxon>
        <taxon>Pseudomonadota</taxon>
        <taxon>Alphaproteobacteria</taxon>
        <taxon>Acetobacterales</taxon>
        <taxon>Roseomonadaceae</taxon>
        <taxon>Roseicella</taxon>
    </lineage>
</organism>
<evidence type="ECO:0000313" key="2">
    <source>
        <dbReference type="EMBL" id="RAI59057.1"/>
    </source>
</evidence>
<dbReference type="PANTHER" id="PTHR46637">
    <property type="entry name" value="TIS1421-TRANSPOSASE PROTEIN A"/>
    <property type="match status" value="1"/>
</dbReference>
<feature type="domain" description="Insertion element IS402-like" evidence="1">
    <location>
        <begin position="13"/>
        <end position="84"/>
    </location>
</feature>
<dbReference type="Proteomes" id="UP000249065">
    <property type="component" value="Unassembled WGS sequence"/>
</dbReference>
<reference evidence="3" key="1">
    <citation type="submission" date="2018-06" db="EMBL/GenBank/DDBJ databases">
        <authorList>
            <person name="Khan S.A."/>
        </authorList>
    </citation>
    <scope>NUCLEOTIDE SEQUENCE [LARGE SCALE GENOMIC DNA]</scope>
    <source>
        <strain evidence="3">DB-1506</strain>
    </source>
</reference>
<keyword evidence="3" id="KW-1185">Reference proteome</keyword>
<dbReference type="InterPro" id="IPR052909">
    <property type="entry name" value="Transposase_6_like"/>
</dbReference>
<dbReference type="OrthoDB" id="7263379at2"/>
<dbReference type="EMBL" id="QLIX01000006">
    <property type="protein sequence ID" value="RAI59057.1"/>
    <property type="molecule type" value="Genomic_DNA"/>
</dbReference>
<dbReference type="PANTHER" id="PTHR46637:SF1">
    <property type="entry name" value="BLL5188 PROTEIN"/>
    <property type="match status" value="1"/>
</dbReference>
<name>A0A327M9C8_9PROT</name>
<evidence type="ECO:0000259" key="1">
    <source>
        <dbReference type="Pfam" id="PF13340"/>
    </source>
</evidence>
<dbReference type="Pfam" id="PF13340">
    <property type="entry name" value="DUF4096"/>
    <property type="match status" value="1"/>
</dbReference>
<proteinExistence type="predicted"/>